<dbReference type="GO" id="GO:0003700">
    <property type="term" value="F:DNA-binding transcription factor activity"/>
    <property type="evidence" value="ECO:0007669"/>
    <property type="project" value="InterPro"/>
</dbReference>
<dbReference type="Proteomes" id="UP000292373">
    <property type="component" value="Unassembled WGS sequence"/>
</dbReference>
<sequence length="173" mass="18985">MLKEPGEGPEGATHLVEDETIATRARALASPVRWRILRACMSEALTNKELADLLGVNPGSMLHHVRTLVAAGFLAPGEVRRGSRNAVEIPYRTTRLVWRAGRSAAGFGDYLMGSISADEPELGDADVFFTTVHADGERRDELKRRLRALLAEYEGGDERSWSVVISVRPTSDD</sequence>
<gene>
    <name evidence="2" type="ORF">ET989_11800</name>
</gene>
<dbReference type="InterPro" id="IPR036388">
    <property type="entry name" value="WH-like_DNA-bd_sf"/>
</dbReference>
<dbReference type="RefSeq" id="WP_131169207.1">
    <property type="nucleotide sequence ID" value="NZ_SDMQ01000012.1"/>
</dbReference>
<feature type="domain" description="HTH arsR-type" evidence="1">
    <location>
        <begin position="23"/>
        <end position="96"/>
    </location>
</feature>
<name>A0A4Q9KBS6_9ACTN</name>
<evidence type="ECO:0000313" key="3">
    <source>
        <dbReference type="Proteomes" id="UP000292373"/>
    </source>
</evidence>
<evidence type="ECO:0000313" key="2">
    <source>
        <dbReference type="EMBL" id="TBT83364.1"/>
    </source>
</evidence>
<organism evidence="2 3">
    <name type="scientific">Propioniciclava sinopodophylli</name>
    <dbReference type="NCBI Taxonomy" id="1837344"/>
    <lineage>
        <taxon>Bacteria</taxon>
        <taxon>Bacillati</taxon>
        <taxon>Actinomycetota</taxon>
        <taxon>Actinomycetes</taxon>
        <taxon>Propionibacteriales</taxon>
        <taxon>Propionibacteriaceae</taxon>
        <taxon>Propioniciclava</taxon>
    </lineage>
</organism>
<dbReference type="EMBL" id="SDMQ01000012">
    <property type="protein sequence ID" value="TBT83364.1"/>
    <property type="molecule type" value="Genomic_DNA"/>
</dbReference>
<protein>
    <submittedName>
        <fullName evidence="2">ArsR family transcriptional regulator</fullName>
    </submittedName>
</protein>
<keyword evidence="3" id="KW-1185">Reference proteome</keyword>
<dbReference type="Pfam" id="PF12840">
    <property type="entry name" value="HTH_20"/>
    <property type="match status" value="1"/>
</dbReference>
<dbReference type="SUPFAM" id="SSF46785">
    <property type="entry name" value="Winged helix' DNA-binding domain"/>
    <property type="match status" value="1"/>
</dbReference>
<accession>A0A4Q9KBS6</accession>
<proteinExistence type="predicted"/>
<comment type="caution">
    <text evidence="2">The sequence shown here is derived from an EMBL/GenBank/DDBJ whole genome shotgun (WGS) entry which is preliminary data.</text>
</comment>
<dbReference type="InterPro" id="IPR011991">
    <property type="entry name" value="ArsR-like_HTH"/>
</dbReference>
<dbReference type="InterPro" id="IPR036390">
    <property type="entry name" value="WH_DNA-bd_sf"/>
</dbReference>
<dbReference type="CDD" id="cd00090">
    <property type="entry name" value="HTH_ARSR"/>
    <property type="match status" value="1"/>
</dbReference>
<reference evidence="2 3" key="1">
    <citation type="submission" date="2019-01" db="EMBL/GenBank/DDBJ databases">
        <title>Lactibacter flavus gen. nov., sp. nov., a novel bacterium of the family Propionibacteriaceae isolated from raw milk and dairy products.</title>
        <authorList>
            <person name="Huptas C."/>
            <person name="Wenning M."/>
            <person name="Breitenwieser F."/>
            <person name="Doll E."/>
            <person name="Von Neubeck M."/>
            <person name="Busse H.-J."/>
            <person name="Scherer S."/>
        </authorList>
    </citation>
    <scope>NUCLEOTIDE SEQUENCE [LARGE SCALE GENOMIC DNA]</scope>
    <source>
        <strain evidence="2 3">KCTC 33808</strain>
    </source>
</reference>
<dbReference type="OrthoDB" id="9806976at2"/>
<evidence type="ECO:0000259" key="1">
    <source>
        <dbReference type="SMART" id="SM00418"/>
    </source>
</evidence>
<dbReference type="InterPro" id="IPR001845">
    <property type="entry name" value="HTH_ArsR_DNA-bd_dom"/>
</dbReference>
<dbReference type="Gene3D" id="1.10.10.10">
    <property type="entry name" value="Winged helix-like DNA-binding domain superfamily/Winged helix DNA-binding domain"/>
    <property type="match status" value="1"/>
</dbReference>
<dbReference type="SMART" id="SM00418">
    <property type="entry name" value="HTH_ARSR"/>
    <property type="match status" value="1"/>
</dbReference>
<dbReference type="AlphaFoldDB" id="A0A4Q9KBS6"/>